<reference evidence="1" key="2">
    <citation type="submission" date="2020-09" db="EMBL/GenBank/DDBJ databases">
        <authorList>
            <person name="Sun Q."/>
            <person name="Ohkuma M."/>
        </authorList>
    </citation>
    <scope>NUCLEOTIDE SEQUENCE</scope>
    <source>
        <strain evidence="1">JCM 3313</strain>
    </source>
</reference>
<accession>A0A918AU92</accession>
<protein>
    <submittedName>
        <fullName evidence="1">Uncharacterized protein</fullName>
    </submittedName>
</protein>
<evidence type="ECO:0000313" key="1">
    <source>
        <dbReference type="EMBL" id="GGP86161.1"/>
    </source>
</evidence>
<gene>
    <name evidence="1" type="ORF">GCM10010185_69860</name>
</gene>
<dbReference type="Proteomes" id="UP000639606">
    <property type="component" value="Unassembled WGS sequence"/>
</dbReference>
<dbReference type="EMBL" id="BMRG01000030">
    <property type="protein sequence ID" value="GGP86161.1"/>
    <property type="molecule type" value="Genomic_DNA"/>
</dbReference>
<reference evidence="1" key="1">
    <citation type="journal article" date="2014" name="Int. J. Syst. Evol. Microbiol.">
        <title>Complete genome sequence of Corynebacterium casei LMG S-19264T (=DSM 44701T), isolated from a smear-ripened cheese.</title>
        <authorList>
            <consortium name="US DOE Joint Genome Institute (JGI-PGF)"/>
            <person name="Walter F."/>
            <person name="Albersmeier A."/>
            <person name="Kalinowski J."/>
            <person name="Ruckert C."/>
        </authorList>
    </citation>
    <scope>NUCLEOTIDE SEQUENCE</scope>
    <source>
        <strain evidence="1">JCM 3313</strain>
    </source>
</reference>
<comment type="caution">
    <text evidence="1">The sequence shown here is derived from an EMBL/GenBank/DDBJ whole genome shotgun (WGS) entry which is preliminary data.</text>
</comment>
<evidence type="ECO:0000313" key="2">
    <source>
        <dbReference type="Proteomes" id="UP000639606"/>
    </source>
</evidence>
<dbReference type="AlphaFoldDB" id="A0A918AU92"/>
<keyword evidence="2" id="KW-1185">Reference proteome</keyword>
<sequence length="50" mass="5240">MVKLGAVKHIAVREAGEFSPRPASVDVPLAALAEGLTAPTPEVFANRKVK</sequence>
<organism evidence="1 2">
    <name type="scientific">Saccharothrix coeruleofusca</name>
    <dbReference type="NCBI Taxonomy" id="33919"/>
    <lineage>
        <taxon>Bacteria</taxon>
        <taxon>Bacillati</taxon>
        <taxon>Actinomycetota</taxon>
        <taxon>Actinomycetes</taxon>
        <taxon>Pseudonocardiales</taxon>
        <taxon>Pseudonocardiaceae</taxon>
        <taxon>Saccharothrix</taxon>
    </lineage>
</organism>
<proteinExistence type="predicted"/>
<name>A0A918AU92_9PSEU</name>